<evidence type="ECO:0000313" key="1">
    <source>
        <dbReference type="EMBL" id="ESP93335.1"/>
    </source>
</evidence>
<name>V4HRA1_PSEL2</name>
<dbReference type="GeneID" id="29922529"/>
<dbReference type="EMBL" id="AUSV01000037">
    <property type="protein sequence ID" value="ESP93335.1"/>
    <property type="molecule type" value="Genomic_DNA"/>
</dbReference>
<protein>
    <submittedName>
        <fullName evidence="1">Uncharacterized protein</fullName>
    </submittedName>
</protein>
<comment type="caution">
    <text evidence="1">The sequence shown here is derived from an EMBL/GenBank/DDBJ whole genome shotgun (WGS) entry which is preliminary data.</text>
</comment>
<dbReference type="AlphaFoldDB" id="V4HRA1"/>
<evidence type="ECO:0000313" key="2">
    <source>
        <dbReference type="Proteomes" id="UP000017820"/>
    </source>
</evidence>
<gene>
    <name evidence="1" type="ORF">PL2TA16_03557</name>
</gene>
<sequence>MDNLSNKNPLNGGYGSTVSQQEPALMIYSIGFEFQSSDLFPVTLSYATNQALNDIQLPNDSNIEEEEIDNDPVDGEGFVCSYATCDDIPEGTFVDFSVRDHNRISLTLDAVGPSDEHTFLREIDPFYIPEDKRGMPGFIFLDSDFPLDTEFHLLNTNTEDILSFNQSPFSIVLPSKLLQSYYEHICDQVLIPAIRNMNSIRWHAPYMQNATKYNVFRFPSDIEKNDQTYFGFIQHAFLNSEAERMSFVPQVTIECNLRDAFLIVNDLLTNTSIAKEYDKDFAVYEKISESIKYVERMFGPAYQQYTGIEAFSFVFLLHQYWSVIVNTGSSKQYLGIALRHLFLDVFSSLSGEEQQFIKQNKEVMLMLDQVSQTEPKDGICRFPYNKNKKVLIEYRLFNYLVSVNGMLIIPKI</sequence>
<reference evidence="1 2" key="1">
    <citation type="submission" date="2013-07" db="EMBL/GenBank/DDBJ databases">
        <title>Draft genome sequence of Pseudoalteromonas luteoviolacea 2ta16.</title>
        <authorList>
            <person name="Allen E.E."/>
            <person name="Azam F."/>
            <person name="Podell S."/>
        </authorList>
    </citation>
    <scope>NUCLEOTIDE SEQUENCE [LARGE SCALE GENOMIC DNA]</scope>
    <source>
        <strain evidence="1 2">2ta16</strain>
    </source>
</reference>
<dbReference type="RefSeq" id="WP_023399434.1">
    <property type="nucleotide sequence ID" value="NZ_AUSV01000037.1"/>
</dbReference>
<dbReference type="PATRIC" id="fig|1353533.3.peg.2533"/>
<organism evidence="1 2">
    <name type="scientific">Pseudoalteromonas luteoviolacea (strain 2ta16)</name>
    <dbReference type="NCBI Taxonomy" id="1353533"/>
    <lineage>
        <taxon>Bacteria</taxon>
        <taxon>Pseudomonadati</taxon>
        <taxon>Pseudomonadota</taxon>
        <taxon>Gammaproteobacteria</taxon>
        <taxon>Alteromonadales</taxon>
        <taxon>Pseudoalteromonadaceae</taxon>
        <taxon>Pseudoalteromonas</taxon>
    </lineage>
</organism>
<dbReference type="Proteomes" id="UP000017820">
    <property type="component" value="Unassembled WGS sequence"/>
</dbReference>
<accession>V4HRA1</accession>
<proteinExistence type="predicted"/>